<protein>
    <recommendedName>
        <fullName evidence="3">DNA/RNA-binding protein Alba-like domain-containing protein</fullName>
    </recommendedName>
</protein>
<feature type="region of interest" description="Disordered" evidence="1">
    <location>
        <begin position="1"/>
        <end position="20"/>
    </location>
</feature>
<dbReference type="Proteomes" id="UP000195557">
    <property type="component" value="Unassembled WGS sequence"/>
</dbReference>
<dbReference type="InterPro" id="IPR036882">
    <property type="entry name" value="Alba-like_dom_sf"/>
</dbReference>
<proteinExistence type="predicted"/>
<accession>A0A1Y5IEL7</accession>
<gene>
    <name evidence="2" type="ORF">BE221DRAFT_70731</name>
</gene>
<name>A0A1Y5IEL7_OSTTA</name>
<dbReference type="EMBL" id="KZ155776">
    <property type="protein sequence ID" value="OUS48020.1"/>
    <property type="molecule type" value="Genomic_DNA"/>
</dbReference>
<dbReference type="SUPFAM" id="SSF82704">
    <property type="entry name" value="AlbA-like"/>
    <property type="match status" value="1"/>
</dbReference>
<dbReference type="Gene3D" id="3.30.110.20">
    <property type="entry name" value="Alba-like domain"/>
    <property type="match status" value="1"/>
</dbReference>
<evidence type="ECO:0000313" key="2">
    <source>
        <dbReference type="EMBL" id="OUS48020.1"/>
    </source>
</evidence>
<evidence type="ECO:0000256" key="1">
    <source>
        <dbReference type="SAM" id="MobiDB-lite"/>
    </source>
</evidence>
<sequence length="113" mass="11956">MKSPPRIPSATSLAARSRASRAPTLVVSNSNARPFSYYLHEARAMLREHGSVKLEGVGAATQHALVVSEVLSQRGIGKVTAVRTGTLDSPRGASERGDEHAAKIEVTIHGLAM</sequence>
<reference evidence="2" key="1">
    <citation type="submission" date="2017-04" db="EMBL/GenBank/DDBJ databases">
        <title>Population genomics of picophytoplankton unveils novel chromosome hypervariability.</title>
        <authorList>
            <consortium name="DOE Joint Genome Institute"/>
            <person name="Blanc-Mathieu R."/>
            <person name="Krasovec M."/>
            <person name="Hebrard M."/>
            <person name="Yau S."/>
            <person name="Desgranges E."/>
            <person name="Martin J."/>
            <person name="Schackwitz W."/>
            <person name="Kuo A."/>
            <person name="Salin G."/>
            <person name="Donnadieu C."/>
            <person name="Desdevises Y."/>
            <person name="Sanchez-Ferandin S."/>
            <person name="Moreau H."/>
            <person name="Rivals E."/>
            <person name="Grigoriev I.V."/>
            <person name="Grimsley N."/>
            <person name="Eyre-Walker A."/>
            <person name="Piganeau G."/>
        </authorList>
    </citation>
    <scope>NUCLEOTIDE SEQUENCE [LARGE SCALE GENOMIC DNA]</scope>
    <source>
        <strain evidence="2">RCC 1115</strain>
    </source>
</reference>
<dbReference type="AlphaFoldDB" id="A0A1Y5IEL7"/>
<dbReference type="GO" id="GO:0003676">
    <property type="term" value="F:nucleic acid binding"/>
    <property type="evidence" value="ECO:0007669"/>
    <property type="project" value="InterPro"/>
</dbReference>
<organism evidence="2">
    <name type="scientific">Ostreococcus tauri</name>
    <name type="common">Marine green alga</name>
    <dbReference type="NCBI Taxonomy" id="70448"/>
    <lineage>
        <taxon>Eukaryota</taxon>
        <taxon>Viridiplantae</taxon>
        <taxon>Chlorophyta</taxon>
        <taxon>Mamiellophyceae</taxon>
        <taxon>Mamiellales</taxon>
        <taxon>Bathycoccaceae</taxon>
        <taxon>Ostreococcus</taxon>
    </lineage>
</organism>
<feature type="compositionally biased region" description="Low complexity" evidence="1">
    <location>
        <begin position="8"/>
        <end position="20"/>
    </location>
</feature>
<evidence type="ECO:0008006" key="3">
    <source>
        <dbReference type="Google" id="ProtNLM"/>
    </source>
</evidence>